<dbReference type="STRING" id="1314776.A0A166I4Y2"/>
<feature type="compositionally biased region" description="Polar residues" evidence="1">
    <location>
        <begin position="566"/>
        <end position="576"/>
    </location>
</feature>
<organism evidence="3 4">
    <name type="scientific">Sistotremastrum suecicum HHB10207 ss-3</name>
    <dbReference type="NCBI Taxonomy" id="1314776"/>
    <lineage>
        <taxon>Eukaryota</taxon>
        <taxon>Fungi</taxon>
        <taxon>Dikarya</taxon>
        <taxon>Basidiomycota</taxon>
        <taxon>Agaricomycotina</taxon>
        <taxon>Agaricomycetes</taxon>
        <taxon>Sistotremastrales</taxon>
        <taxon>Sistotremastraceae</taxon>
        <taxon>Sistotremastrum</taxon>
    </lineage>
</organism>
<reference evidence="3 4" key="1">
    <citation type="journal article" date="2016" name="Mol. Biol. Evol.">
        <title>Comparative Genomics of Early-Diverging Mushroom-Forming Fungi Provides Insights into the Origins of Lignocellulose Decay Capabilities.</title>
        <authorList>
            <person name="Nagy L.G."/>
            <person name="Riley R."/>
            <person name="Tritt A."/>
            <person name="Adam C."/>
            <person name="Daum C."/>
            <person name="Floudas D."/>
            <person name="Sun H."/>
            <person name="Yadav J.S."/>
            <person name="Pangilinan J."/>
            <person name="Larsson K.H."/>
            <person name="Matsuura K."/>
            <person name="Barry K."/>
            <person name="Labutti K."/>
            <person name="Kuo R."/>
            <person name="Ohm R.A."/>
            <person name="Bhattacharya S.S."/>
            <person name="Shirouzu T."/>
            <person name="Yoshinaga Y."/>
            <person name="Martin F.M."/>
            <person name="Grigoriev I.V."/>
            <person name="Hibbett D.S."/>
        </authorList>
    </citation>
    <scope>NUCLEOTIDE SEQUENCE [LARGE SCALE GENOMIC DNA]</scope>
    <source>
        <strain evidence="3 4">HHB10207 ss-3</strain>
    </source>
</reference>
<feature type="compositionally biased region" description="Polar residues" evidence="1">
    <location>
        <begin position="108"/>
        <end position="132"/>
    </location>
</feature>
<feature type="region of interest" description="Disordered" evidence="1">
    <location>
        <begin position="761"/>
        <end position="785"/>
    </location>
</feature>
<dbReference type="OrthoDB" id="5964929at2759"/>
<evidence type="ECO:0000313" key="4">
    <source>
        <dbReference type="Proteomes" id="UP000076798"/>
    </source>
</evidence>
<dbReference type="SMART" id="SM00513">
    <property type="entry name" value="SAP"/>
    <property type="match status" value="1"/>
</dbReference>
<feature type="region of interest" description="Disordered" evidence="1">
    <location>
        <begin position="553"/>
        <end position="699"/>
    </location>
</feature>
<dbReference type="PROSITE" id="PS50800">
    <property type="entry name" value="SAP"/>
    <property type="match status" value="1"/>
</dbReference>
<feature type="compositionally biased region" description="Polar residues" evidence="1">
    <location>
        <begin position="673"/>
        <end position="690"/>
    </location>
</feature>
<feature type="compositionally biased region" description="Low complexity" evidence="1">
    <location>
        <begin position="515"/>
        <end position="525"/>
    </location>
</feature>
<feature type="compositionally biased region" description="Polar residues" evidence="1">
    <location>
        <begin position="765"/>
        <end position="782"/>
    </location>
</feature>
<proteinExistence type="predicted"/>
<protein>
    <recommendedName>
        <fullName evidence="2">SAP domain-containing protein</fullName>
    </recommendedName>
</protein>
<gene>
    <name evidence="3" type="ORF">SISSUDRAFT_1040413</name>
</gene>
<name>A0A166I4Y2_9AGAM</name>
<dbReference type="Pfam" id="PF02037">
    <property type="entry name" value="SAP"/>
    <property type="match status" value="1"/>
</dbReference>
<feature type="region of interest" description="Disordered" evidence="1">
    <location>
        <begin position="103"/>
        <end position="141"/>
    </location>
</feature>
<evidence type="ECO:0000313" key="3">
    <source>
        <dbReference type="EMBL" id="KZT43396.1"/>
    </source>
</evidence>
<evidence type="ECO:0000259" key="2">
    <source>
        <dbReference type="PROSITE" id="PS50800"/>
    </source>
</evidence>
<feature type="region of interest" description="Disordered" evidence="1">
    <location>
        <begin position="394"/>
        <end position="538"/>
    </location>
</feature>
<feature type="compositionally biased region" description="Low complexity" evidence="1">
    <location>
        <begin position="818"/>
        <end position="828"/>
    </location>
</feature>
<dbReference type="Proteomes" id="UP000076798">
    <property type="component" value="Unassembled WGS sequence"/>
</dbReference>
<feature type="region of interest" description="Disordered" evidence="1">
    <location>
        <begin position="248"/>
        <end position="289"/>
    </location>
</feature>
<feature type="compositionally biased region" description="Basic and acidic residues" evidence="1">
    <location>
        <begin position="856"/>
        <end position="868"/>
    </location>
</feature>
<dbReference type="InterPro" id="IPR003034">
    <property type="entry name" value="SAP_dom"/>
</dbReference>
<feature type="compositionally biased region" description="Polar residues" evidence="1">
    <location>
        <begin position="260"/>
        <end position="284"/>
    </location>
</feature>
<feature type="compositionally biased region" description="Basic and acidic residues" evidence="1">
    <location>
        <begin position="492"/>
        <end position="507"/>
    </location>
</feature>
<feature type="domain" description="SAP" evidence="2">
    <location>
        <begin position="13"/>
        <end position="47"/>
    </location>
</feature>
<sequence length="887" mass="94386">MSSTDILHNSYALSSLKRTQLIKLCKRYGIKATGKNTELVEKLQEYARNRPADAPLTIMTSDMEYNSLDETTDDGEDTMGPVKTKVRPSEIWEVIHEETNEEMDAMDGSQQGSFNSKKGSVNSHGSMRSNRTVGEFGLTKSSGVTSSLKSLANTFKWGSKSSATSAAPEKTVETAQEPEHSTASATEPEAFQPEATHAEREDVTMADVSVELSTTVRLISSKDIEAYPSPPRLRPFVPSFALAPASPTHRVPVYPPPRNPTFSDLLSQSNQPSKLGQTAATPHTPSKADEPFVFGSPHPRHSVSNVQFNAAANSVLEEMNKRLGLAGAVPVSPSILKGRELGKAQAIIDAAALAKEKEKAARPMKTHSRFSGAHEKQFNKMEGIQDYAARRGILLGRPGPSTESAETTGQKRKSIAIESPRHPALSPSKLPGGMPGGFGDDDDAQEEEQVDQRAPKRMRTSAVPSSPPPPAEVPAQTTKVQLAPEAQPSQYSDREREAIRRKLELERARRRSSRGRPSAGGRRSSIVPAKKGATSRFGFFKGAVGAVKNVWNRGAGTKTPAAPSNIPVNRTATAPTKQEKPPVPPRMAPAAIAAKAASSKQQSSSSALKPKDASSVASKSSIPTASINSTKSAAPVPRGSVSRPGSVASTGTRLSVKGGPPANSLGLRRPSNLVANNENRVPSLNTTASVDGSRHKRERTSTLLAPTASSLARMQSTVRPLNISKDKPSISRRPSNLVDTDSRVGLKAAVAGDITNIERHVVSSRKVSSNKPEPDQASSSPQPADAEATLIAPKPHLPVRRPRISRSQIIAKLHSHRAASASSQTSSARSRKSFGGVKAAAGISRHSGAGGAAGLEARRRLRASEVARRRSRAAPGSAVGIHDRMDD</sequence>
<accession>A0A166I4Y2</accession>
<evidence type="ECO:0000256" key="1">
    <source>
        <dbReference type="SAM" id="MobiDB-lite"/>
    </source>
</evidence>
<keyword evidence="4" id="KW-1185">Reference proteome</keyword>
<feature type="region of interest" description="Disordered" evidence="1">
    <location>
        <begin position="158"/>
        <end position="206"/>
    </location>
</feature>
<dbReference type="EMBL" id="KV428008">
    <property type="protein sequence ID" value="KZT43396.1"/>
    <property type="molecule type" value="Genomic_DNA"/>
</dbReference>
<feature type="compositionally biased region" description="Acidic residues" evidence="1">
    <location>
        <begin position="439"/>
        <end position="449"/>
    </location>
</feature>
<feature type="compositionally biased region" description="Low complexity" evidence="1">
    <location>
        <begin position="588"/>
        <end position="608"/>
    </location>
</feature>
<dbReference type="AlphaFoldDB" id="A0A166I4Y2"/>
<feature type="region of interest" description="Disordered" evidence="1">
    <location>
        <begin position="814"/>
        <end position="887"/>
    </location>
</feature>
<feature type="compositionally biased region" description="Polar residues" evidence="1">
    <location>
        <begin position="615"/>
        <end position="632"/>
    </location>
</feature>